<dbReference type="Proteomes" id="UP001652625">
    <property type="component" value="Chromosome 09"/>
</dbReference>
<accession>A0ABM4CLA9</accession>
<name>A0ABM4CLA9_HYDVU</name>
<protein>
    <submittedName>
        <fullName evidence="2">Uncharacterized protein LOC136085194</fullName>
    </submittedName>
</protein>
<evidence type="ECO:0000313" key="1">
    <source>
        <dbReference type="Proteomes" id="UP001652625"/>
    </source>
</evidence>
<sequence>MNGNPLTEFSPLRFLGFSFTTDLLRKPYIQSIAKLASAKFASLYRIPNFLCPDSILYLYKSHIRRSHIWAGSSNDAFSLLDKVQKRVVNVVGTTLSTKLELLFHRIEVASLSLF</sequence>
<dbReference type="RefSeq" id="XP_065662555.1">
    <property type="nucleotide sequence ID" value="XM_065806483.1"/>
</dbReference>
<organism evidence="1 2">
    <name type="scientific">Hydra vulgaris</name>
    <name type="common">Hydra</name>
    <name type="synonym">Hydra attenuata</name>
    <dbReference type="NCBI Taxonomy" id="6087"/>
    <lineage>
        <taxon>Eukaryota</taxon>
        <taxon>Metazoa</taxon>
        <taxon>Cnidaria</taxon>
        <taxon>Hydrozoa</taxon>
        <taxon>Hydroidolina</taxon>
        <taxon>Anthoathecata</taxon>
        <taxon>Aplanulata</taxon>
        <taxon>Hydridae</taxon>
        <taxon>Hydra</taxon>
    </lineage>
</organism>
<gene>
    <name evidence="2" type="primary">LOC136085194</name>
</gene>
<keyword evidence="1" id="KW-1185">Reference proteome</keyword>
<reference evidence="2" key="1">
    <citation type="submission" date="2025-08" db="UniProtKB">
        <authorList>
            <consortium name="RefSeq"/>
        </authorList>
    </citation>
    <scope>IDENTIFICATION</scope>
</reference>
<proteinExistence type="predicted"/>
<evidence type="ECO:0000313" key="2">
    <source>
        <dbReference type="RefSeq" id="XP_065662555.1"/>
    </source>
</evidence>
<dbReference type="GeneID" id="136085194"/>